<dbReference type="EMBL" id="RQXW01000001">
    <property type="protein sequence ID" value="RTE67545.1"/>
    <property type="molecule type" value="Genomic_DNA"/>
</dbReference>
<comment type="similarity">
    <text evidence="1">Belongs to the DinB family.</text>
</comment>
<evidence type="ECO:0000313" key="5">
    <source>
        <dbReference type="Proteomes" id="UP000283087"/>
    </source>
</evidence>
<feature type="binding site" evidence="3">
    <location>
        <position position="151"/>
    </location>
    <ligand>
        <name>a divalent metal cation</name>
        <dbReference type="ChEBI" id="CHEBI:60240"/>
    </ligand>
</feature>
<reference evidence="4 5" key="1">
    <citation type="submission" date="2018-11" db="EMBL/GenBank/DDBJ databases">
        <title>The draft genome sequence of Amphritea opalescens ANRC-JH13T.</title>
        <authorList>
            <person name="Fang Z."/>
            <person name="Zhang Y."/>
            <person name="Han X."/>
        </authorList>
    </citation>
    <scope>NUCLEOTIDE SEQUENCE [LARGE SCALE GENOMIC DNA]</scope>
    <source>
        <strain evidence="4 5">ANRC-JH13</strain>
    </source>
</reference>
<gene>
    <name evidence="4" type="ORF">EH243_00945</name>
</gene>
<dbReference type="GO" id="GO:0046872">
    <property type="term" value="F:metal ion binding"/>
    <property type="evidence" value="ECO:0007669"/>
    <property type="project" value="UniProtKB-KW"/>
</dbReference>
<feature type="binding site" evidence="3">
    <location>
        <position position="147"/>
    </location>
    <ligand>
        <name>a divalent metal cation</name>
        <dbReference type="ChEBI" id="CHEBI:60240"/>
    </ligand>
</feature>
<dbReference type="InterPro" id="IPR034660">
    <property type="entry name" value="DinB/YfiT-like"/>
</dbReference>
<feature type="binding site" evidence="3">
    <location>
        <position position="50"/>
    </location>
    <ligand>
        <name>a divalent metal cation</name>
        <dbReference type="ChEBI" id="CHEBI:60240"/>
    </ligand>
</feature>
<dbReference type="RefSeq" id="WP_126156756.1">
    <property type="nucleotide sequence ID" value="NZ_RQXW01000001.1"/>
</dbReference>
<name>A0A430KVL0_9GAMM</name>
<evidence type="ECO:0000256" key="2">
    <source>
        <dbReference type="ARBA" id="ARBA00022723"/>
    </source>
</evidence>
<evidence type="ECO:0000256" key="3">
    <source>
        <dbReference type="PIRSR" id="PIRSR607837-1"/>
    </source>
</evidence>
<dbReference type="InterPro" id="IPR007837">
    <property type="entry name" value="DinB"/>
</dbReference>
<evidence type="ECO:0000313" key="4">
    <source>
        <dbReference type="EMBL" id="RTE67545.1"/>
    </source>
</evidence>
<comment type="caution">
    <text evidence="4">The sequence shown here is derived from an EMBL/GenBank/DDBJ whole genome shotgun (WGS) entry which is preliminary data.</text>
</comment>
<dbReference type="Proteomes" id="UP000283087">
    <property type="component" value="Unassembled WGS sequence"/>
</dbReference>
<dbReference type="SUPFAM" id="SSF109854">
    <property type="entry name" value="DinB/YfiT-like putative metalloenzymes"/>
    <property type="match status" value="1"/>
</dbReference>
<dbReference type="PANTHER" id="PTHR37302:SF1">
    <property type="entry name" value="PROTEIN DINB"/>
    <property type="match status" value="1"/>
</dbReference>
<protein>
    <submittedName>
        <fullName evidence="4">DUF664 domain-containing protein</fullName>
    </submittedName>
</protein>
<proteinExistence type="inferred from homology"/>
<keyword evidence="2 3" id="KW-0479">Metal-binding</keyword>
<sequence length="179" mass="20535">MDIKAHFIRLADYNQRMNGQIYEACAKLSDDQLRHDCGAFFRSPLGILNHILVGDLLWLSRFSLHAQGYHSLIALKALPNPVALDELLYEDFSSLITARERVDAAIKQWLVGEVDADDFNRTLRYRNSRGQVSEREFAALVSHLFNHQTHHRGQLSTVLFQYHIDVGVTDLLSEIPDLY</sequence>
<dbReference type="Gene3D" id="1.20.120.450">
    <property type="entry name" value="dinb family like domain"/>
    <property type="match status" value="1"/>
</dbReference>
<accession>A0A430KVL0</accession>
<dbReference type="OrthoDB" id="9807509at2"/>
<dbReference type="PANTHER" id="PTHR37302">
    <property type="entry name" value="SLR1116 PROTEIN"/>
    <property type="match status" value="1"/>
</dbReference>
<keyword evidence="5" id="KW-1185">Reference proteome</keyword>
<evidence type="ECO:0000256" key="1">
    <source>
        <dbReference type="ARBA" id="ARBA00008635"/>
    </source>
</evidence>
<organism evidence="4 5">
    <name type="scientific">Amphritea opalescens</name>
    <dbReference type="NCBI Taxonomy" id="2490544"/>
    <lineage>
        <taxon>Bacteria</taxon>
        <taxon>Pseudomonadati</taxon>
        <taxon>Pseudomonadota</taxon>
        <taxon>Gammaproteobacteria</taxon>
        <taxon>Oceanospirillales</taxon>
        <taxon>Oceanospirillaceae</taxon>
        <taxon>Amphritea</taxon>
    </lineage>
</organism>
<dbReference type="AlphaFoldDB" id="A0A430KVL0"/>
<dbReference type="Pfam" id="PF05163">
    <property type="entry name" value="DinB"/>
    <property type="match status" value="1"/>
</dbReference>